<dbReference type="InterPro" id="IPR001851">
    <property type="entry name" value="ABC_transp_permease"/>
</dbReference>
<dbReference type="EMBL" id="EF583981">
    <property type="protein sequence ID" value="ABQ75763.1"/>
    <property type="molecule type" value="Genomic_DNA"/>
</dbReference>
<keyword evidence="4 6" id="KW-1133">Transmembrane helix</keyword>
<accession>A5YS06</accession>
<evidence type="ECO:0000256" key="3">
    <source>
        <dbReference type="ARBA" id="ARBA00022692"/>
    </source>
</evidence>
<feature type="transmembrane region" description="Helical" evidence="6">
    <location>
        <begin position="192"/>
        <end position="215"/>
    </location>
</feature>
<evidence type="ECO:0000256" key="6">
    <source>
        <dbReference type="SAM" id="Phobius"/>
    </source>
</evidence>
<dbReference type="PANTHER" id="PTHR47089:SF1">
    <property type="entry name" value="GUANOSINE ABC TRANSPORTER PERMEASE PROTEIN NUPP"/>
    <property type="match status" value="1"/>
</dbReference>
<proteinExistence type="predicted"/>
<organism evidence="7">
    <name type="scientific">uncultured haloarchaeon</name>
    <dbReference type="NCBI Taxonomy" id="160804"/>
    <lineage>
        <taxon>Archaea</taxon>
        <taxon>Methanobacteriati</taxon>
        <taxon>Methanobacteriota</taxon>
        <taxon>Stenosarchaea group</taxon>
        <taxon>Halobacteria</taxon>
        <taxon>Halobacteriales</taxon>
        <taxon>Halobacteriaceae</taxon>
        <taxon>environmental samples</taxon>
    </lineage>
</organism>
<sequence length="367" mass="38630">MKLNVELTPRSNIPTWMAYGTPVFTILAALIVSGFALFSLEVNPLAAYNIMFVQTLTTSFGITNTLVKAVPLIFAGLAVYLPLKARLWNIGAEGQLIIGAIVGTAVGLSVSLPIYALLPLMFITGGIAGAMWIAVPAWLRARYGINEIITTLLFVFIAQSLLNYVVRGPLQAAESNFPQSASLPTAATLPSIPIIGFPSGVLLAIVLVAVTYAIINYTRLGYEITFMGANDNAAEHAGMSKLKIYLIALMAGGAMAGFAGISEISGVEGRLRASFDPGYGFTAVPIALLGRNGAFRVLLAALFFAVLFIGGSSIETSLGVPSAITNVMEALIILFLITAEFFKNYSVGLSLDQTPTPSAPGDPEGDV</sequence>
<dbReference type="AlphaFoldDB" id="A5YS06"/>
<feature type="transmembrane region" description="Helical" evidence="6">
    <location>
        <begin position="323"/>
        <end position="342"/>
    </location>
</feature>
<feature type="transmembrane region" description="Helical" evidence="6">
    <location>
        <begin position="244"/>
        <end position="262"/>
    </location>
</feature>
<evidence type="ECO:0000256" key="2">
    <source>
        <dbReference type="ARBA" id="ARBA00022475"/>
    </source>
</evidence>
<dbReference type="GO" id="GO:0022857">
    <property type="term" value="F:transmembrane transporter activity"/>
    <property type="evidence" value="ECO:0007669"/>
    <property type="project" value="InterPro"/>
</dbReference>
<feature type="transmembrane region" description="Helical" evidence="6">
    <location>
        <begin position="95"/>
        <end position="114"/>
    </location>
</feature>
<name>A5YS06_9EURY</name>
<feature type="transmembrane region" description="Helical" evidence="6">
    <location>
        <begin position="120"/>
        <end position="139"/>
    </location>
</feature>
<reference evidence="7" key="1">
    <citation type="journal article" date="2007" name="ISME J.">
        <title>Genomic plasticity in prokaryotes: the case of the square haloarchaeon.</title>
        <authorList>
            <person name="Cuadros-Orellana S."/>
            <person name="Martin-Cuadrado A.B."/>
            <person name="Legault B."/>
            <person name="D'Auria G."/>
            <person name="Zhaxybayeva O."/>
            <person name="Papke R.T."/>
            <person name="Rodriguez-Valera F."/>
        </authorList>
    </citation>
    <scope>NUCLEOTIDE SEQUENCE</scope>
</reference>
<comment type="subcellular location">
    <subcellularLocation>
        <location evidence="1">Cell membrane</location>
        <topology evidence="1">Multi-pass membrane protein</topology>
    </subcellularLocation>
</comment>
<dbReference type="Pfam" id="PF02653">
    <property type="entry name" value="BPD_transp_2"/>
    <property type="match status" value="1"/>
</dbReference>
<keyword evidence="3 6" id="KW-0812">Transmembrane</keyword>
<feature type="transmembrane region" description="Helical" evidence="6">
    <location>
        <begin position="148"/>
        <end position="166"/>
    </location>
</feature>
<dbReference type="PANTHER" id="PTHR47089">
    <property type="entry name" value="ABC TRANSPORTER, PERMEASE PROTEIN"/>
    <property type="match status" value="1"/>
</dbReference>
<evidence type="ECO:0000256" key="5">
    <source>
        <dbReference type="ARBA" id="ARBA00023136"/>
    </source>
</evidence>
<feature type="transmembrane region" description="Helical" evidence="6">
    <location>
        <begin position="293"/>
        <end position="311"/>
    </location>
</feature>
<feature type="transmembrane region" description="Helical" evidence="6">
    <location>
        <begin position="16"/>
        <end position="40"/>
    </location>
</feature>
<keyword evidence="5 6" id="KW-0472">Membrane</keyword>
<evidence type="ECO:0000256" key="1">
    <source>
        <dbReference type="ARBA" id="ARBA00004651"/>
    </source>
</evidence>
<feature type="transmembrane region" description="Helical" evidence="6">
    <location>
        <begin position="60"/>
        <end position="83"/>
    </location>
</feature>
<protein>
    <submittedName>
        <fullName evidence="7">Sugar ABC transporter permease protein</fullName>
    </submittedName>
</protein>
<evidence type="ECO:0000256" key="4">
    <source>
        <dbReference type="ARBA" id="ARBA00022989"/>
    </source>
</evidence>
<dbReference type="GO" id="GO:0005886">
    <property type="term" value="C:plasma membrane"/>
    <property type="evidence" value="ECO:0007669"/>
    <property type="project" value="UniProtKB-SubCell"/>
</dbReference>
<dbReference type="CDD" id="cd06580">
    <property type="entry name" value="TM_PBP1_transp_TpRbsC_like"/>
    <property type="match status" value="1"/>
</dbReference>
<keyword evidence="2" id="KW-1003">Cell membrane</keyword>
<evidence type="ECO:0000313" key="7">
    <source>
        <dbReference type="EMBL" id="ABQ75763.1"/>
    </source>
</evidence>